<proteinExistence type="predicted"/>
<dbReference type="HOGENOM" id="CLU_140176_9_5_11"/>
<organism evidence="2 3">
    <name type="scientific">Nocardia farcinica (strain IFM 10152)</name>
    <dbReference type="NCBI Taxonomy" id="247156"/>
    <lineage>
        <taxon>Bacteria</taxon>
        <taxon>Bacillati</taxon>
        <taxon>Actinomycetota</taxon>
        <taxon>Actinomycetes</taxon>
        <taxon>Mycobacteriales</taxon>
        <taxon>Nocardiaceae</taxon>
        <taxon>Nocardia</taxon>
    </lineage>
</organism>
<dbReference type="STRING" id="247156.NFA_2410"/>
<dbReference type="AlphaFoldDB" id="Q5Z3A8"/>
<evidence type="ECO:0000313" key="3">
    <source>
        <dbReference type="Proteomes" id="UP000006820"/>
    </source>
</evidence>
<dbReference type="Pfam" id="PF12728">
    <property type="entry name" value="HTH_17"/>
    <property type="match status" value="1"/>
</dbReference>
<dbReference type="KEGG" id="nfa:NFA_2410"/>
<gene>
    <name evidence="2" type="ordered locus">NFA_2410</name>
</gene>
<dbReference type="SUPFAM" id="SSF46955">
    <property type="entry name" value="Putative DNA-binding domain"/>
    <property type="match status" value="1"/>
</dbReference>
<dbReference type="InterPro" id="IPR009061">
    <property type="entry name" value="DNA-bd_dom_put_sf"/>
</dbReference>
<dbReference type="EMBL" id="AP006618">
    <property type="protein sequence ID" value="BAD55083.1"/>
    <property type="molecule type" value="Genomic_DNA"/>
</dbReference>
<evidence type="ECO:0000259" key="1">
    <source>
        <dbReference type="Pfam" id="PF12728"/>
    </source>
</evidence>
<dbReference type="eggNOG" id="COG3311">
    <property type="taxonomic scope" value="Bacteria"/>
</dbReference>
<feature type="domain" description="Helix-turn-helix" evidence="1">
    <location>
        <begin position="13"/>
        <end position="60"/>
    </location>
</feature>
<keyword evidence="3" id="KW-1185">Reference proteome</keyword>
<protein>
    <recommendedName>
        <fullName evidence="1">Helix-turn-helix domain-containing protein</fullName>
    </recommendedName>
</protein>
<name>Q5Z3A8_NOCFA</name>
<sequence>MDEMTDRRPLAEPKEIADFLGTSPAQLAQYRYLGKGPRFVKVGSRVRYRWADVEAWVEQNTRLSTGAA</sequence>
<dbReference type="Proteomes" id="UP000006820">
    <property type="component" value="Chromosome"/>
</dbReference>
<accession>Q5Z3A8</accession>
<reference evidence="2 3" key="1">
    <citation type="journal article" date="2004" name="Proc. Natl. Acad. Sci. U.S.A.">
        <title>The complete genomic sequence of Nocardia farcinica IFM 10152.</title>
        <authorList>
            <person name="Ishikawa J."/>
            <person name="Yamashita A."/>
            <person name="Mikami Y."/>
            <person name="Hoshino Y."/>
            <person name="Kurita H."/>
            <person name="Hotta K."/>
            <person name="Shiba T."/>
            <person name="Hattori M."/>
        </authorList>
    </citation>
    <scope>NUCLEOTIDE SEQUENCE [LARGE SCALE GENOMIC DNA]</scope>
    <source>
        <strain evidence="2 3">IFM 10152</strain>
    </source>
</reference>
<evidence type="ECO:0000313" key="2">
    <source>
        <dbReference type="EMBL" id="BAD55083.1"/>
    </source>
</evidence>
<dbReference type="InterPro" id="IPR041657">
    <property type="entry name" value="HTH_17"/>
</dbReference>